<evidence type="ECO:0000313" key="9">
    <source>
        <dbReference type="Proteomes" id="UP001153712"/>
    </source>
</evidence>
<dbReference type="CDD" id="cd06526">
    <property type="entry name" value="metazoan_ACD"/>
    <property type="match status" value="1"/>
</dbReference>
<accession>A0A9N9THU1</accession>
<dbReference type="GO" id="GO:0046872">
    <property type="term" value="F:metal ion binding"/>
    <property type="evidence" value="ECO:0007669"/>
    <property type="project" value="UniProtKB-KW"/>
</dbReference>
<evidence type="ECO:0000256" key="4">
    <source>
        <dbReference type="PROSITE-ProRule" id="PRU00285"/>
    </source>
</evidence>
<dbReference type="InterPro" id="IPR008978">
    <property type="entry name" value="HSP20-like_chaperone"/>
</dbReference>
<dbReference type="InterPro" id="IPR055269">
    <property type="entry name" value="Alpha-crystallin/HSP_16"/>
</dbReference>
<keyword evidence="3" id="KW-0479">Metal-binding</keyword>
<dbReference type="GO" id="GO:0009408">
    <property type="term" value="P:response to heat"/>
    <property type="evidence" value="ECO:0007669"/>
    <property type="project" value="UniProtKB-ARBA"/>
</dbReference>
<dbReference type="Gene3D" id="2.60.40.790">
    <property type="match status" value="1"/>
</dbReference>
<gene>
    <name evidence="8" type="ORF">PHYEVI_LOCUS4798</name>
</gene>
<dbReference type="GO" id="GO:0005737">
    <property type="term" value="C:cytoplasm"/>
    <property type="evidence" value="ECO:0007669"/>
    <property type="project" value="TreeGrafter"/>
</dbReference>
<keyword evidence="9" id="KW-1185">Reference proteome</keyword>
<organism evidence="8 9">
    <name type="scientific">Phyllotreta striolata</name>
    <name type="common">Striped flea beetle</name>
    <name type="synonym">Crioceris striolata</name>
    <dbReference type="NCBI Taxonomy" id="444603"/>
    <lineage>
        <taxon>Eukaryota</taxon>
        <taxon>Metazoa</taxon>
        <taxon>Ecdysozoa</taxon>
        <taxon>Arthropoda</taxon>
        <taxon>Hexapoda</taxon>
        <taxon>Insecta</taxon>
        <taxon>Pterygota</taxon>
        <taxon>Neoptera</taxon>
        <taxon>Endopterygota</taxon>
        <taxon>Coleoptera</taxon>
        <taxon>Polyphaga</taxon>
        <taxon>Cucujiformia</taxon>
        <taxon>Chrysomeloidea</taxon>
        <taxon>Chrysomelidae</taxon>
        <taxon>Galerucinae</taxon>
        <taxon>Alticini</taxon>
        <taxon>Phyllotreta</taxon>
    </lineage>
</organism>
<evidence type="ECO:0000313" key="8">
    <source>
        <dbReference type="EMBL" id="CAG9858409.1"/>
    </source>
</evidence>
<feature type="binding site" evidence="3">
    <location>
        <position position="103"/>
    </location>
    <ligand>
        <name>Zn(2+)</name>
        <dbReference type="ChEBI" id="CHEBI:29105"/>
        <label>1</label>
    </ligand>
</feature>
<evidence type="ECO:0000259" key="7">
    <source>
        <dbReference type="PROSITE" id="PS01031"/>
    </source>
</evidence>
<evidence type="ECO:0000256" key="2">
    <source>
        <dbReference type="PIRNR" id="PIRNR036514"/>
    </source>
</evidence>
<dbReference type="EMBL" id="OU900095">
    <property type="protein sequence ID" value="CAG9858409.1"/>
    <property type="molecule type" value="Genomic_DNA"/>
</dbReference>
<dbReference type="Pfam" id="PF00011">
    <property type="entry name" value="HSP20"/>
    <property type="match status" value="1"/>
</dbReference>
<dbReference type="GO" id="GO:0042026">
    <property type="term" value="P:protein refolding"/>
    <property type="evidence" value="ECO:0007669"/>
    <property type="project" value="TreeGrafter"/>
</dbReference>
<dbReference type="OrthoDB" id="1431247at2759"/>
<protein>
    <recommendedName>
        <fullName evidence="7">SHSP domain-containing protein</fullName>
    </recommendedName>
</protein>
<dbReference type="Proteomes" id="UP001153712">
    <property type="component" value="Chromosome 2"/>
</dbReference>
<name>A0A9N9THU1_PHYSR</name>
<evidence type="ECO:0000256" key="6">
    <source>
        <dbReference type="SAM" id="MobiDB-lite"/>
    </source>
</evidence>
<proteinExistence type="inferred from homology"/>
<dbReference type="InterPro" id="IPR002068">
    <property type="entry name" value="A-crystallin/Hsp20_dom"/>
</dbReference>
<dbReference type="GO" id="GO:0005634">
    <property type="term" value="C:nucleus"/>
    <property type="evidence" value="ECO:0007669"/>
    <property type="project" value="TreeGrafter"/>
</dbReference>
<feature type="domain" description="SHSP" evidence="7">
    <location>
        <begin position="51"/>
        <end position="161"/>
    </location>
</feature>
<feature type="compositionally biased region" description="Basic and acidic residues" evidence="6">
    <location>
        <begin position="166"/>
        <end position="177"/>
    </location>
</feature>
<comment type="similarity">
    <text evidence="2 4 5">Belongs to the small heat shock protein (HSP20) family.</text>
</comment>
<feature type="binding site" evidence="3">
    <location>
        <position position="108"/>
    </location>
    <ligand>
        <name>Zn(2+)</name>
        <dbReference type="ChEBI" id="CHEBI:29105"/>
        <label>1</label>
    </ligand>
</feature>
<dbReference type="AlphaFoldDB" id="A0A9N9THU1"/>
<feature type="binding site" evidence="3">
    <location>
        <position position="101"/>
    </location>
    <ligand>
        <name>Zn(2+)</name>
        <dbReference type="ChEBI" id="CHEBI:29105"/>
        <label>1</label>
    </ligand>
</feature>
<feature type="region of interest" description="Disordered" evidence="6">
    <location>
        <begin position="147"/>
        <end position="183"/>
    </location>
</feature>
<dbReference type="GO" id="GO:0051082">
    <property type="term" value="F:unfolded protein binding"/>
    <property type="evidence" value="ECO:0007669"/>
    <property type="project" value="TreeGrafter"/>
</dbReference>
<evidence type="ECO:0000256" key="1">
    <source>
        <dbReference type="ARBA" id="ARBA00023016"/>
    </source>
</evidence>
<dbReference type="PROSITE" id="PS01031">
    <property type="entry name" value="SHSP"/>
    <property type="match status" value="1"/>
</dbReference>
<dbReference type="PANTHER" id="PTHR45640">
    <property type="entry name" value="HEAT SHOCK PROTEIN HSP-12.2-RELATED"/>
    <property type="match status" value="1"/>
</dbReference>
<dbReference type="PIRSF" id="PIRSF036514">
    <property type="entry name" value="Sm_HSP_B1"/>
    <property type="match status" value="1"/>
</dbReference>
<evidence type="ECO:0000256" key="5">
    <source>
        <dbReference type="RuleBase" id="RU003616"/>
    </source>
</evidence>
<sequence length="183" mass="20773">MFVLPVNRAHEHQNRRESSRREMLEDLIHPLAVLNSLLETPEYCNKMRNRNGVLQQQQPIASEVTIDKDKFQASFDVQHFKPEEVVVKITGDNAITVEAKHEERQDEHGRIFRHFVRKYVLPKNCDAARLESRLSSDGVLSITAPTVGDKAEPKSIPIQVTGKPVKLAEEKQTESVADKPASQ</sequence>
<keyword evidence="1" id="KW-0346">Stress response</keyword>
<reference evidence="8" key="1">
    <citation type="submission" date="2022-01" db="EMBL/GenBank/DDBJ databases">
        <authorList>
            <person name="King R."/>
        </authorList>
    </citation>
    <scope>NUCLEOTIDE SEQUENCE</scope>
</reference>
<dbReference type="InterPro" id="IPR001436">
    <property type="entry name" value="Alpha-crystallin/sHSP_animal"/>
</dbReference>
<keyword evidence="3" id="KW-0862">Zinc</keyword>
<dbReference type="PRINTS" id="PR00299">
    <property type="entry name" value="ACRYSTALLIN"/>
</dbReference>
<dbReference type="PANTHER" id="PTHR45640:SF13">
    <property type="entry name" value="HEAT SHOCK PROTEIN 22-RELATED"/>
    <property type="match status" value="1"/>
</dbReference>
<evidence type="ECO:0000256" key="3">
    <source>
        <dbReference type="PIRSR" id="PIRSR036514-1"/>
    </source>
</evidence>
<dbReference type="SUPFAM" id="SSF49764">
    <property type="entry name" value="HSP20-like chaperones"/>
    <property type="match status" value="1"/>
</dbReference>